<evidence type="ECO:0000259" key="1">
    <source>
        <dbReference type="Pfam" id="PF19054"/>
    </source>
</evidence>
<sequence length="285" mass="32416">MAARKPPTERQRRLGAELRKMRESVGLSLTDAARVHRSDKGTLSNTESGRYGVGADRVRVWAASYRCPDPAYVDALVEMARERRFAGPGWWDEYADVPGIALDLAELEHYAVRLRTIQMTHLPGLLQHEDYVRAVFEEEVPALAADSFRQRLDFRLQRSRVLDRPRSLPCTFIIHEAALRMRFGGPVVMKRQLEHLLEQSERENVDIRVLPFEAGGFPASAGSTLYAYGPVRQLDTVHTDTNVGSSFLHAETHLANFRAVLDRWEELSLEPHASRDFIREAAQQQ</sequence>
<dbReference type="CDD" id="cd00093">
    <property type="entry name" value="HTH_XRE"/>
    <property type="match status" value="1"/>
</dbReference>
<gene>
    <name evidence="2" type="ORF">G5C65_21265</name>
</gene>
<accession>A0A6G4X0C3</accession>
<reference evidence="2 3" key="1">
    <citation type="submission" date="2020-02" db="EMBL/GenBank/DDBJ databases">
        <title>Whole-genome analyses of novel actinobacteria.</title>
        <authorList>
            <person name="Sahin N."/>
            <person name="Tatar D."/>
        </authorList>
    </citation>
    <scope>NUCLEOTIDE SEQUENCE [LARGE SCALE GENOMIC DNA]</scope>
    <source>
        <strain evidence="2 3">SB3404</strain>
    </source>
</reference>
<comment type="caution">
    <text evidence="2">The sequence shown here is derived from an EMBL/GenBank/DDBJ whole genome shotgun (WGS) entry which is preliminary data.</text>
</comment>
<dbReference type="Pfam" id="PF19054">
    <property type="entry name" value="DUF5753"/>
    <property type="match status" value="1"/>
</dbReference>
<dbReference type="InterPro" id="IPR010982">
    <property type="entry name" value="Lambda_DNA-bd_dom_sf"/>
</dbReference>
<feature type="domain" description="DUF5753" evidence="1">
    <location>
        <begin position="103"/>
        <end position="280"/>
    </location>
</feature>
<proteinExistence type="predicted"/>
<dbReference type="RefSeq" id="WP_165300491.1">
    <property type="nucleotide sequence ID" value="NZ_JAAKZZ010000237.1"/>
</dbReference>
<keyword evidence="3" id="KW-1185">Reference proteome</keyword>
<name>A0A6G4X0C3_9ACTN</name>
<evidence type="ECO:0000313" key="2">
    <source>
        <dbReference type="EMBL" id="NGO70838.1"/>
    </source>
</evidence>
<dbReference type="Proteomes" id="UP000477722">
    <property type="component" value="Unassembled WGS sequence"/>
</dbReference>
<protein>
    <submittedName>
        <fullName evidence="2">Helix-turn-helix domain-containing protein</fullName>
    </submittedName>
</protein>
<dbReference type="EMBL" id="JAAKZZ010000237">
    <property type="protein sequence ID" value="NGO70838.1"/>
    <property type="molecule type" value="Genomic_DNA"/>
</dbReference>
<dbReference type="InterPro" id="IPR043917">
    <property type="entry name" value="DUF5753"/>
</dbReference>
<dbReference type="SUPFAM" id="SSF47413">
    <property type="entry name" value="lambda repressor-like DNA-binding domains"/>
    <property type="match status" value="1"/>
</dbReference>
<organism evidence="2 3">
    <name type="scientific">Streptomyces boncukensis</name>
    <dbReference type="NCBI Taxonomy" id="2711219"/>
    <lineage>
        <taxon>Bacteria</taxon>
        <taxon>Bacillati</taxon>
        <taxon>Actinomycetota</taxon>
        <taxon>Actinomycetes</taxon>
        <taxon>Kitasatosporales</taxon>
        <taxon>Streptomycetaceae</taxon>
        <taxon>Streptomyces</taxon>
    </lineage>
</organism>
<evidence type="ECO:0000313" key="3">
    <source>
        <dbReference type="Proteomes" id="UP000477722"/>
    </source>
</evidence>
<dbReference type="Gene3D" id="1.10.260.40">
    <property type="entry name" value="lambda repressor-like DNA-binding domains"/>
    <property type="match status" value="1"/>
</dbReference>
<dbReference type="Pfam" id="PF13560">
    <property type="entry name" value="HTH_31"/>
    <property type="match status" value="1"/>
</dbReference>
<dbReference type="AlphaFoldDB" id="A0A6G4X0C3"/>
<dbReference type="GO" id="GO:0003677">
    <property type="term" value="F:DNA binding"/>
    <property type="evidence" value="ECO:0007669"/>
    <property type="project" value="InterPro"/>
</dbReference>
<dbReference type="InterPro" id="IPR001387">
    <property type="entry name" value="Cro/C1-type_HTH"/>
</dbReference>